<comment type="caution">
    <text evidence="1">The sequence shown here is derived from an EMBL/GenBank/DDBJ whole genome shotgun (WGS) entry which is preliminary data.</text>
</comment>
<gene>
    <name evidence="1" type="ORF">GCM10011571_01870</name>
</gene>
<dbReference type="RefSeq" id="WP_188646053.1">
    <property type="nucleotide sequence ID" value="NZ_BMHQ01000001.1"/>
</dbReference>
<evidence type="ECO:0000313" key="1">
    <source>
        <dbReference type="EMBL" id="GGE04487.1"/>
    </source>
</evidence>
<organism evidence="1 2">
    <name type="scientific">Marinithermofilum abyssi</name>
    <dbReference type="NCBI Taxonomy" id="1571185"/>
    <lineage>
        <taxon>Bacteria</taxon>
        <taxon>Bacillati</taxon>
        <taxon>Bacillota</taxon>
        <taxon>Bacilli</taxon>
        <taxon>Bacillales</taxon>
        <taxon>Thermoactinomycetaceae</taxon>
        <taxon>Marinithermofilum</taxon>
    </lineage>
</organism>
<reference evidence="1" key="2">
    <citation type="submission" date="2020-09" db="EMBL/GenBank/DDBJ databases">
        <authorList>
            <person name="Sun Q."/>
            <person name="Zhou Y."/>
        </authorList>
    </citation>
    <scope>NUCLEOTIDE SEQUENCE</scope>
    <source>
        <strain evidence="1">CGMCC 1.15179</strain>
    </source>
</reference>
<sequence length="126" mass="14756">MVKKEIARRLLGVLYKVEENINDLESFDMDDFLEKEDGLDSIYEDVMNTLLDLYDYPVPEKKEVGPRDVVRSIIENEFLKDSINADKTLELLEEGTRSDWQERLEVYFSRYGVTSDLPMDTPNEPL</sequence>
<keyword evidence="2" id="KW-1185">Reference proteome</keyword>
<dbReference type="AlphaFoldDB" id="A0A8J2VE04"/>
<dbReference type="EMBL" id="BMHQ01000001">
    <property type="protein sequence ID" value="GGE04487.1"/>
    <property type="molecule type" value="Genomic_DNA"/>
</dbReference>
<proteinExistence type="predicted"/>
<name>A0A8J2VE04_9BACL</name>
<reference evidence="1" key="1">
    <citation type="journal article" date="2014" name="Int. J. Syst. Evol. Microbiol.">
        <title>Complete genome sequence of Corynebacterium casei LMG S-19264T (=DSM 44701T), isolated from a smear-ripened cheese.</title>
        <authorList>
            <consortium name="US DOE Joint Genome Institute (JGI-PGF)"/>
            <person name="Walter F."/>
            <person name="Albersmeier A."/>
            <person name="Kalinowski J."/>
            <person name="Ruckert C."/>
        </authorList>
    </citation>
    <scope>NUCLEOTIDE SEQUENCE</scope>
    <source>
        <strain evidence="1">CGMCC 1.15179</strain>
    </source>
</reference>
<accession>A0A8J2VE04</accession>
<protein>
    <submittedName>
        <fullName evidence="1">Uncharacterized protein</fullName>
    </submittedName>
</protein>
<evidence type="ECO:0000313" key="2">
    <source>
        <dbReference type="Proteomes" id="UP000625210"/>
    </source>
</evidence>
<dbReference type="Proteomes" id="UP000625210">
    <property type="component" value="Unassembled WGS sequence"/>
</dbReference>